<reference evidence="1" key="1">
    <citation type="submission" date="2014-09" db="EMBL/GenBank/DDBJ databases">
        <authorList>
            <person name="Magalhaes I.L.F."/>
            <person name="Oliveira U."/>
            <person name="Santos F.R."/>
            <person name="Vidigal T.H.D.A."/>
            <person name="Brescovit A.D."/>
            <person name="Santos A.J."/>
        </authorList>
    </citation>
    <scope>NUCLEOTIDE SEQUENCE</scope>
    <source>
        <tissue evidence="1">Shoot tissue taken approximately 20 cm above the soil surface</tissue>
    </source>
</reference>
<organism evidence="1">
    <name type="scientific">Arundo donax</name>
    <name type="common">Giant reed</name>
    <name type="synonym">Donax arundinaceus</name>
    <dbReference type="NCBI Taxonomy" id="35708"/>
    <lineage>
        <taxon>Eukaryota</taxon>
        <taxon>Viridiplantae</taxon>
        <taxon>Streptophyta</taxon>
        <taxon>Embryophyta</taxon>
        <taxon>Tracheophyta</taxon>
        <taxon>Spermatophyta</taxon>
        <taxon>Magnoliopsida</taxon>
        <taxon>Liliopsida</taxon>
        <taxon>Poales</taxon>
        <taxon>Poaceae</taxon>
        <taxon>PACMAD clade</taxon>
        <taxon>Arundinoideae</taxon>
        <taxon>Arundineae</taxon>
        <taxon>Arundo</taxon>
    </lineage>
</organism>
<protein>
    <submittedName>
        <fullName evidence="1">Uncharacterized protein</fullName>
    </submittedName>
</protein>
<sequence length="41" mass="4876">MCAIIYLVVNLMGLAQQKRRSLRNSKTLFLQDLIPMLIWRK</sequence>
<evidence type="ECO:0000313" key="1">
    <source>
        <dbReference type="EMBL" id="JAE19871.1"/>
    </source>
</evidence>
<accession>A0A0A9GBF0</accession>
<reference evidence="1" key="2">
    <citation type="journal article" date="2015" name="Data Brief">
        <title>Shoot transcriptome of the giant reed, Arundo donax.</title>
        <authorList>
            <person name="Barrero R.A."/>
            <person name="Guerrero F.D."/>
            <person name="Moolhuijzen P."/>
            <person name="Goolsby J.A."/>
            <person name="Tidwell J."/>
            <person name="Bellgard S.E."/>
            <person name="Bellgard M.I."/>
        </authorList>
    </citation>
    <scope>NUCLEOTIDE SEQUENCE</scope>
    <source>
        <tissue evidence="1">Shoot tissue taken approximately 20 cm above the soil surface</tissue>
    </source>
</reference>
<dbReference type="AlphaFoldDB" id="A0A0A9GBF0"/>
<dbReference type="EMBL" id="GBRH01178025">
    <property type="protein sequence ID" value="JAE19871.1"/>
    <property type="molecule type" value="Transcribed_RNA"/>
</dbReference>
<name>A0A0A9GBF0_ARUDO</name>
<proteinExistence type="predicted"/>